<dbReference type="Pfam" id="PF08584">
    <property type="entry name" value="Ribonuc_P_40"/>
    <property type="match status" value="1"/>
</dbReference>
<dbReference type="PANTHER" id="PTHR15396">
    <property type="entry name" value="RIBONUCLEASE P PROTEIN SUBUNIT P40"/>
    <property type="match status" value="1"/>
</dbReference>
<accession>C4JQZ9</accession>
<evidence type="ECO:0000313" key="1">
    <source>
        <dbReference type="EMBL" id="EEP78635.1"/>
    </source>
</evidence>
<dbReference type="GO" id="GO:0000172">
    <property type="term" value="C:ribonuclease MRP complex"/>
    <property type="evidence" value="ECO:0007669"/>
    <property type="project" value="TreeGrafter"/>
</dbReference>
<dbReference type="KEGG" id="ure:UREG_03481"/>
<sequence length="167" mass="18620">MFDINDSALDREICYTTIGHLPHYVEPKQIPTKKSPFSAFSGHPFVHSTELILPEEIYQTVWDTVSSKISSCQYAKVFMSLADILEGDFFNKYLKTGNILLISEGRSGVDKVYSLRNGMLGPIAFSGPPRLTTARAAQAFLDWSSTKAHTNEQALLANQFVVEVKNT</sequence>
<dbReference type="OrthoDB" id="63112at2759"/>
<dbReference type="AlphaFoldDB" id="C4JQZ9"/>
<dbReference type="InParanoid" id="C4JQZ9"/>
<organism evidence="1 2">
    <name type="scientific">Uncinocarpus reesii (strain UAMH 1704)</name>
    <dbReference type="NCBI Taxonomy" id="336963"/>
    <lineage>
        <taxon>Eukaryota</taxon>
        <taxon>Fungi</taxon>
        <taxon>Dikarya</taxon>
        <taxon>Ascomycota</taxon>
        <taxon>Pezizomycotina</taxon>
        <taxon>Eurotiomycetes</taxon>
        <taxon>Eurotiomycetidae</taxon>
        <taxon>Onygenales</taxon>
        <taxon>Onygenaceae</taxon>
        <taxon>Uncinocarpus</taxon>
    </lineage>
</organism>
<dbReference type="RefSeq" id="XP_002543964.1">
    <property type="nucleotide sequence ID" value="XM_002543918.1"/>
</dbReference>
<dbReference type="Proteomes" id="UP000002058">
    <property type="component" value="Unassembled WGS sequence"/>
</dbReference>
<dbReference type="GeneID" id="8442055"/>
<dbReference type="GO" id="GO:0000447">
    <property type="term" value="P:endonucleolytic cleavage in ITS1 to separate SSU-rRNA from 5.8S rRNA and LSU-rRNA from tricistronic rRNA transcript (SSU-rRNA, 5.8S rRNA, LSU-rRNA)"/>
    <property type="evidence" value="ECO:0007669"/>
    <property type="project" value="TreeGrafter"/>
</dbReference>
<dbReference type="GO" id="GO:0000171">
    <property type="term" value="F:ribonuclease MRP activity"/>
    <property type="evidence" value="ECO:0007669"/>
    <property type="project" value="TreeGrafter"/>
</dbReference>
<dbReference type="VEuPathDB" id="FungiDB:UREG_03481"/>
<evidence type="ECO:0000313" key="2">
    <source>
        <dbReference type="Proteomes" id="UP000002058"/>
    </source>
</evidence>
<dbReference type="GO" id="GO:0030681">
    <property type="term" value="C:multimeric ribonuclease P complex"/>
    <property type="evidence" value="ECO:0007669"/>
    <property type="project" value="TreeGrafter"/>
</dbReference>
<reference evidence="2" key="1">
    <citation type="journal article" date="2009" name="Genome Res.">
        <title>Comparative genomic analyses of the human fungal pathogens Coccidioides and their relatives.</title>
        <authorList>
            <person name="Sharpton T.J."/>
            <person name="Stajich J.E."/>
            <person name="Rounsley S.D."/>
            <person name="Gardner M.J."/>
            <person name="Wortman J.R."/>
            <person name="Jordar V.S."/>
            <person name="Maiti R."/>
            <person name="Kodira C.D."/>
            <person name="Neafsey D.E."/>
            <person name="Zeng Q."/>
            <person name="Hung C.-Y."/>
            <person name="McMahan C."/>
            <person name="Muszewska A."/>
            <person name="Grynberg M."/>
            <person name="Mandel M.A."/>
            <person name="Kellner E.M."/>
            <person name="Barker B.M."/>
            <person name="Galgiani J.N."/>
            <person name="Orbach M.J."/>
            <person name="Kirkland T.N."/>
            <person name="Cole G.T."/>
            <person name="Henn M.R."/>
            <person name="Birren B.W."/>
            <person name="Taylor J.W."/>
        </authorList>
    </citation>
    <scope>NUCLEOTIDE SEQUENCE [LARGE SCALE GENOMIC DNA]</scope>
    <source>
        <strain evidence="2">UAMH 1704</strain>
    </source>
</reference>
<dbReference type="GO" id="GO:0001682">
    <property type="term" value="P:tRNA 5'-leader removal"/>
    <property type="evidence" value="ECO:0007669"/>
    <property type="project" value="InterPro"/>
</dbReference>
<protein>
    <submittedName>
        <fullName evidence="1">Uncharacterized protein</fullName>
    </submittedName>
</protein>
<dbReference type="GO" id="GO:0004526">
    <property type="term" value="F:ribonuclease P activity"/>
    <property type="evidence" value="ECO:0007669"/>
    <property type="project" value="TreeGrafter"/>
</dbReference>
<dbReference type="STRING" id="336963.C4JQZ9"/>
<gene>
    <name evidence="1" type="ORF">UREG_03481</name>
</gene>
<dbReference type="HOGENOM" id="CLU_1595783_0_0_1"/>
<dbReference type="InterPro" id="IPR013893">
    <property type="entry name" value="RNase_P_Rpp40"/>
</dbReference>
<dbReference type="PANTHER" id="PTHR15396:SF1">
    <property type="entry name" value="RIBONUCLEASE P PROTEIN SUBUNIT P40"/>
    <property type="match status" value="1"/>
</dbReference>
<dbReference type="EMBL" id="CH476616">
    <property type="protein sequence ID" value="EEP78635.1"/>
    <property type="molecule type" value="Genomic_DNA"/>
</dbReference>
<proteinExistence type="predicted"/>
<dbReference type="eggNOG" id="ENOG502QSAV">
    <property type="taxonomic scope" value="Eukaryota"/>
</dbReference>
<name>C4JQZ9_UNCRE</name>
<keyword evidence="2" id="KW-1185">Reference proteome</keyword>